<evidence type="ECO:0000256" key="9">
    <source>
        <dbReference type="SAM" id="Phobius"/>
    </source>
</evidence>
<dbReference type="Pfam" id="PF02881">
    <property type="entry name" value="SRP54_N"/>
    <property type="match status" value="1"/>
</dbReference>
<dbReference type="Pfam" id="PF00448">
    <property type="entry name" value="SRP54"/>
    <property type="match status" value="1"/>
</dbReference>
<keyword evidence="9" id="KW-1133">Transmembrane helix</keyword>
<evidence type="ECO:0000256" key="1">
    <source>
        <dbReference type="ARBA" id="ARBA00004397"/>
    </source>
</evidence>
<dbReference type="CDD" id="cd14826">
    <property type="entry name" value="SR_alpha_SRX"/>
    <property type="match status" value="1"/>
</dbReference>
<gene>
    <name evidence="11" type="ORF">FFLO_00655</name>
</gene>
<dbReference type="PROSITE" id="PS00300">
    <property type="entry name" value="SRP54"/>
    <property type="match status" value="1"/>
</dbReference>
<feature type="region of interest" description="Disordered" evidence="8">
    <location>
        <begin position="188"/>
        <end position="209"/>
    </location>
</feature>
<dbReference type="Pfam" id="PF04086">
    <property type="entry name" value="SRP-alpha_N"/>
    <property type="match status" value="1"/>
</dbReference>
<dbReference type="Gene3D" id="1.20.120.140">
    <property type="entry name" value="Signal recognition particle SRP54, nucleotide-binding domain"/>
    <property type="match status" value="1"/>
</dbReference>
<feature type="region of interest" description="Disordered" evidence="8">
    <location>
        <begin position="224"/>
        <end position="264"/>
    </location>
</feature>
<dbReference type="SUPFAM" id="SSF52540">
    <property type="entry name" value="P-loop containing nucleoside triphosphate hydrolases"/>
    <property type="match status" value="1"/>
</dbReference>
<dbReference type="Gene3D" id="3.30.450.60">
    <property type="match status" value="1"/>
</dbReference>
<evidence type="ECO:0000313" key="11">
    <source>
        <dbReference type="EMBL" id="KAG7571472.1"/>
    </source>
</evidence>
<dbReference type="GO" id="GO:0005785">
    <property type="term" value="C:signal recognition particle receptor complex"/>
    <property type="evidence" value="ECO:0007669"/>
    <property type="project" value="InterPro"/>
</dbReference>
<dbReference type="GO" id="GO:0005525">
    <property type="term" value="F:GTP binding"/>
    <property type="evidence" value="ECO:0007669"/>
    <property type="project" value="UniProtKB-KW"/>
</dbReference>
<dbReference type="InterPro" id="IPR027417">
    <property type="entry name" value="P-loop_NTPase"/>
</dbReference>
<feature type="compositionally biased region" description="Polar residues" evidence="8">
    <location>
        <begin position="225"/>
        <end position="235"/>
    </location>
</feature>
<comment type="similarity">
    <text evidence="2">Belongs to the GTP-binding SRP family.</text>
</comment>
<dbReference type="FunFam" id="3.40.50.300:FF:000188">
    <property type="entry name" value="signal recognition particle receptor subunit alpha"/>
    <property type="match status" value="1"/>
</dbReference>
<dbReference type="SMART" id="SM00962">
    <property type="entry name" value="SRP54"/>
    <property type="match status" value="1"/>
</dbReference>
<evidence type="ECO:0000313" key="12">
    <source>
        <dbReference type="Proteomes" id="UP000812966"/>
    </source>
</evidence>
<evidence type="ECO:0000256" key="6">
    <source>
        <dbReference type="ARBA" id="ARBA00023136"/>
    </source>
</evidence>
<dbReference type="InterPro" id="IPR036225">
    <property type="entry name" value="SRP/SRP_N"/>
</dbReference>
<keyword evidence="9" id="KW-0812">Transmembrane</keyword>
<evidence type="ECO:0000259" key="10">
    <source>
        <dbReference type="PROSITE" id="PS00300"/>
    </source>
</evidence>
<dbReference type="InterPro" id="IPR003593">
    <property type="entry name" value="AAA+_ATPase"/>
</dbReference>
<dbReference type="PANTHER" id="PTHR43134">
    <property type="entry name" value="SIGNAL RECOGNITION PARTICLE RECEPTOR SUBUNIT ALPHA"/>
    <property type="match status" value="1"/>
</dbReference>
<dbReference type="SUPFAM" id="SSF47364">
    <property type="entry name" value="Domain of the SRP/SRP receptor G-proteins"/>
    <property type="match status" value="1"/>
</dbReference>
<feature type="transmembrane region" description="Helical" evidence="9">
    <location>
        <begin position="70"/>
        <end position="88"/>
    </location>
</feature>
<dbReference type="GO" id="GO:0006614">
    <property type="term" value="P:SRP-dependent cotranslational protein targeting to membrane"/>
    <property type="evidence" value="ECO:0007669"/>
    <property type="project" value="InterPro"/>
</dbReference>
<dbReference type="InterPro" id="IPR042101">
    <property type="entry name" value="SRP54_N_sf"/>
</dbReference>
<evidence type="ECO:0000256" key="2">
    <source>
        <dbReference type="ARBA" id="ARBA00008531"/>
    </source>
</evidence>
<dbReference type="PANTHER" id="PTHR43134:SF1">
    <property type="entry name" value="SIGNAL RECOGNITION PARTICLE RECEPTOR SUBUNIT ALPHA"/>
    <property type="match status" value="1"/>
</dbReference>
<feature type="region of interest" description="Disordered" evidence="8">
    <location>
        <begin position="350"/>
        <end position="370"/>
    </location>
</feature>
<evidence type="ECO:0000256" key="4">
    <source>
        <dbReference type="ARBA" id="ARBA00022824"/>
    </source>
</evidence>
<dbReference type="GO" id="GO:0003924">
    <property type="term" value="F:GTPase activity"/>
    <property type="evidence" value="ECO:0007669"/>
    <property type="project" value="InterPro"/>
</dbReference>
<dbReference type="SMART" id="SM00382">
    <property type="entry name" value="AAA"/>
    <property type="match status" value="1"/>
</dbReference>
<dbReference type="InterPro" id="IPR011012">
    <property type="entry name" value="Longin-like_dom_sf"/>
</dbReference>
<dbReference type="CDD" id="cd17876">
    <property type="entry name" value="SRalpha_C"/>
    <property type="match status" value="1"/>
</dbReference>
<dbReference type="Gene3D" id="3.40.50.300">
    <property type="entry name" value="P-loop containing nucleotide triphosphate hydrolases"/>
    <property type="match status" value="1"/>
</dbReference>
<keyword evidence="5" id="KW-0342">GTP-binding</keyword>
<dbReference type="AlphaFoldDB" id="A0A8K0JSX7"/>
<comment type="caution">
    <text evidence="11">The sequence shown here is derived from an EMBL/GenBank/DDBJ whole genome shotgun (WGS) entry which is preliminary data.</text>
</comment>
<dbReference type="InterPro" id="IPR013822">
    <property type="entry name" value="Signal_recog_particl_SRP54_hlx"/>
</dbReference>
<protein>
    <recommendedName>
        <fullName evidence="10">SRP54-type proteins GTP-binding domain-containing protein</fullName>
    </recommendedName>
</protein>
<name>A0A8K0JSX7_9TREE</name>
<reference evidence="11" key="1">
    <citation type="submission" date="2020-04" db="EMBL/GenBank/DDBJ databases">
        <title>Analysis of mating type loci in Filobasidium floriforme.</title>
        <authorList>
            <person name="Nowrousian M."/>
        </authorList>
    </citation>
    <scope>NUCLEOTIDE SEQUENCE</scope>
    <source>
        <strain evidence="11">CBS 6242</strain>
    </source>
</reference>
<keyword evidence="7" id="KW-0675">Receptor</keyword>
<evidence type="ECO:0000256" key="5">
    <source>
        <dbReference type="ARBA" id="ARBA00023134"/>
    </source>
</evidence>
<dbReference type="InterPro" id="IPR007222">
    <property type="entry name" value="Sig_recog_particle_rcpt_asu_N"/>
</dbReference>
<dbReference type="EMBL" id="JABELV010000007">
    <property type="protein sequence ID" value="KAG7571472.1"/>
    <property type="molecule type" value="Genomic_DNA"/>
</dbReference>
<proteinExistence type="inferred from homology"/>
<evidence type="ECO:0000256" key="3">
    <source>
        <dbReference type="ARBA" id="ARBA00022741"/>
    </source>
</evidence>
<feature type="domain" description="SRP54-type proteins GTP-binding" evidence="10">
    <location>
        <begin position="690"/>
        <end position="703"/>
    </location>
</feature>
<organism evidence="11 12">
    <name type="scientific">Filobasidium floriforme</name>
    <dbReference type="NCBI Taxonomy" id="5210"/>
    <lineage>
        <taxon>Eukaryota</taxon>
        <taxon>Fungi</taxon>
        <taxon>Dikarya</taxon>
        <taxon>Basidiomycota</taxon>
        <taxon>Agaricomycotina</taxon>
        <taxon>Tremellomycetes</taxon>
        <taxon>Filobasidiales</taxon>
        <taxon>Filobasidiaceae</taxon>
        <taxon>Filobasidium</taxon>
    </lineage>
</organism>
<keyword evidence="6 9" id="KW-0472">Membrane</keyword>
<keyword evidence="3" id="KW-0547">Nucleotide-binding</keyword>
<dbReference type="SMART" id="SM00963">
    <property type="entry name" value="SRP54_N"/>
    <property type="match status" value="1"/>
</dbReference>
<comment type="subcellular location">
    <subcellularLocation>
        <location evidence="1">Endoplasmic reticulum membrane</location>
        <topology evidence="1">Peripheral membrane protein</topology>
        <orientation evidence="1">Cytoplasmic side</orientation>
    </subcellularLocation>
</comment>
<feature type="compositionally biased region" description="Polar residues" evidence="8">
    <location>
        <begin position="188"/>
        <end position="208"/>
    </location>
</feature>
<dbReference type="Proteomes" id="UP000812966">
    <property type="component" value="Unassembled WGS sequence"/>
</dbReference>
<dbReference type="GO" id="GO:0005047">
    <property type="term" value="F:signal recognition particle binding"/>
    <property type="evidence" value="ECO:0007669"/>
    <property type="project" value="InterPro"/>
</dbReference>
<keyword evidence="4" id="KW-0256">Endoplasmic reticulum</keyword>
<dbReference type="GO" id="GO:0006886">
    <property type="term" value="P:intracellular protein transport"/>
    <property type="evidence" value="ECO:0007669"/>
    <property type="project" value="InterPro"/>
</dbReference>
<sequence length="718" mass="77935">MLDHVSISHESGLVLWSKSYNPSFEAMSQSSARSPVNTLVRDIMIENKSADPEEGFEKDGWRVRWTVENGLGLVFVVVFPALLPLTYISDLLSRSKSLFLSLFQQSIQALVLSLSSTSTSQQSHQATEEANVQIDQALSRLKRELVGERWEEIWERCLRGCEERADVKKTGGKSKKNNHNNVQAVQKEAVQQDNDGDKTASQPDQTGLSAEEIAKNVQAFKNRMKTTSSGRSSPAPNGGTASPGKHGRPAQTKRTSTANAGAEKIMRKWGNGTGEVTPDAMKELDFSGPDLRDEQEKEGKVDVDGLVDRGSLGQVGKEGFYEVADWDVGKGSSNNVNKEELPSEEEILARGRRTGGSGNAAAKTDNPEDLQEPISRLSSLFNRLTGKKVLSESDLDPVLREMEKHLMSKNVAKDIAEKLCEGVGKALVGKKLGGMTSVRHEVNNALSTTITQVLSPKTSTDILLDIKRKASQPLPPSVSSDPNATPKRDPYTMTFVGVNGVGKSTNLSKVAFWLLQNKLRVLIAACDTFRSGAVEQLRVHVRNLGLLESQLGVGRAGEGKLVELYERGYGKDAAGIAKDAIAHAKENGYDVVLIDTAGRMQDNEPLMRALAKLVTVNNPDKIVFVGEALVGNEAVDQLSKFDRSLKDFSAAAFGVRGKARGIDGMILTKFDTIDDKVGAALSMTYITGQPILFVGCGQTYSDIRSLRVNHIVEALLGA</sequence>
<dbReference type="InterPro" id="IPR000897">
    <property type="entry name" value="SRP54_GTPase_dom"/>
</dbReference>
<accession>A0A8K0JSX7</accession>
<dbReference type="SUPFAM" id="SSF64356">
    <property type="entry name" value="SNARE-like"/>
    <property type="match status" value="1"/>
</dbReference>
<keyword evidence="12" id="KW-1185">Reference proteome</keyword>
<evidence type="ECO:0000256" key="8">
    <source>
        <dbReference type="SAM" id="MobiDB-lite"/>
    </source>
</evidence>
<evidence type="ECO:0000256" key="7">
    <source>
        <dbReference type="ARBA" id="ARBA00023170"/>
    </source>
</evidence>